<dbReference type="Proteomes" id="UP001595834">
    <property type="component" value="Unassembled WGS sequence"/>
</dbReference>
<organism evidence="1 2">
    <name type="scientific">Streptomyces mauvecolor</name>
    <dbReference type="NCBI Taxonomy" id="58345"/>
    <lineage>
        <taxon>Bacteria</taxon>
        <taxon>Bacillati</taxon>
        <taxon>Actinomycetota</taxon>
        <taxon>Actinomycetes</taxon>
        <taxon>Kitasatosporales</taxon>
        <taxon>Streptomycetaceae</taxon>
        <taxon>Streptomyces</taxon>
    </lineage>
</organism>
<dbReference type="InterPro" id="IPR027417">
    <property type="entry name" value="P-loop_NTPase"/>
</dbReference>
<accession>A0ABV9UJM5</accession>
<dbReference type="SUPFAM" id="SSF52540">
    <property type="entry name" value="P-loop containing nucleoside triphosphate hydrolases"/>
    <property type="match status" value="2"/>
</dbReference>
<name>A0ABV9UJM5_9ACTN</name>
<keyword evidence="2" id="KW-1185">Reference proteome</keyword>
<reference evidence="2" key="1">
    <citation type="journal article" date="2019" name="Int. J. Syst. Evol. Microbiol.">
        <title>The Global Catalogue of Microorganisms (GCM) 10K type strain sequencing project: providing services to taxonomists for standard genome sequencing and annotation.</title>
        <authorList>
            <consortium name="The Broad Institute Genomics Platform"/>
            <consortium name="The Broad Institute Genome Sequencing Center for Infectious Disease"/>
            <person name="Wu L."/>
            <person name="Ma J."/>
        </authorList>
    </citation>
    <scope>NUCLEOTIDE SEQUENCE [LARGE SCALE GENOMIC DNA]</scope>
    <source>
        <strain evidence="2">CCM 7224</strain>
    </source>
</reference>
<comment type="caution">
    <text evidence="1">The sequence shown here is derived from an EMBL/GenBank/DDBJ whole genome shotgun (WGS) entry which is preliminary data.</text>
</comment>
<proteinExistence type="predicted"/>
<sequence>MADDLRALFSSNDASSFDTDEAFTNRGHQWAIVAAAIEEHLQRLADPAFDVEDLERPRANLVVFHGVGGVGKSTLMRKLEAALTTDDARPPQWGAPAWTRRLLPIRIDLARSASTGADFERVILTIRLALAGELGRALPSFDVALRQYWEHTHPGEPLDEYIRRGGLAGRFSAMLPQQMQSAVSEVAGALELPGLVGSAAGQVTAALVKALRARREHAVALAGASRTAALLEATPDLEALSYYSHLLAWDLSRLPAKKSVVPVVLLDTWEDTADRHRDLERLLQRLVWLLPNALFVISGRNRLQWGDPALHGQLDWTGPFAWPGIDAPTPSLVAHARTTVPGGRQHLIGDLSAEDCDAHLARRLVKDGQPLIGADVRAVITARSHGLPLHLDLAVSRFLEIRRTGRTPVPADFDHTFPGLLARVLSDLTPEERHVLRSVSLLDAFNLDLATQAAGFTHQAPARRLVDRPLVTHNPYALWPHHLHAAIRTAVHDDTHSEDRWAPAEWHQAAARALAALGDQWRSAASLGPSRMLLVACLRQALRLARDYRLTDLGWLTDAAFAYTSDSVWEPLAPPPGPDGNDPGLDTPADALAELLTAIARRQREHRSRTIDRLTAVLDSHLLPAELTQMALYYRAKAYKDLDRTGDARTGMQEVADAGGRFAPQARRGLANLARIGGDFPTALAAVPTLGWKGRHYRVLGDIHWPHGNIDEAITAFEAARAEAEQHDAAGERAMAQVRLALATSFSDPVRADDELALAHQLLDGLDQRANTLLAQIAALIKDAGTDRDIVDRAHALQAEATTAGLPYLTRYLELGLALHHAVRGTTVELAATIGRLHELTGGGDFGFFTDIAHFMADLPLPEPGSRTRWLDGEPAVRERWHTLLAARRAYVHAPS</sequence>
<evidence type="ECO:0000313" key="2">
    <source>
        <dbReference type="Proteomes" id="UP001595834"/>
    </source>
</evidence>
<dbReference type="EMBL" id="JBHSIZ010000005">
    <property type="protein sequence ID" value="MFC4955650.1"/>
    <property type="molecule type" value="Genomic_DNA"/>
</dbReference>
<protein>
    <submittedName>
        <fullName evidence="1">ATP/GTP-binding protein</fullName>
    </submittedName>
</protein>
<dbReference type="RefSeq" id="WP_344370527.1">
    <property type="nucleotide sequence ID" value="NZ_BAAASQ010000001.1"/>
</dbReference>
<evidence type="ECO:0000313" key="1">
    <source>
        <dbReference type="EMBL" id="MFC4955650.1"/>
    </source>
</evidence>
<gene>
    <name evidence="1" type="ORF">ACFPFX_04980</name>
</gene>